<protein>
    <submittedName>
        <fullName evidence="2">S-adenosyl-l-methionine-dependent methyltransferase</fullName>
    </submittedName>
</protein>
<dbReference type="RefSeq" id="WP_180140272.1">
    <property type="nucleotide sequence ID" value="NZ_CAADHO010000003.1"/>
</dbReference>
<dbReference type="AlphaFoldDB" id="A0A4U8YN40"/>
<accession>A0A4U8YN40</accession>
<dbReference type="GO" id="GO:0008757">
    <property type="term" value="F:S-adenosylmethionine-dependent methyltransferase activity"/>
    <property type="evidence" value="ECO:0007669"/>
    <property type="project" value="InterPro"/>
</dbReference>
<sequence>MKRWLHEKLICPECASKENPLTLSVTRETGDDVLEGELTCVGCRRTYGIHEGVAVLLPERSMGLLSDDAGYNSRAMLSAYLWSHFAEFFNGTNATDAYRTWSSYFTETDGWALDIGCSVGRLSFELSRTHSRVVGMDTSLSFIKKARQLLTEKRLEFDLIVEGHLTERRSCDLDPGWHEDRVEFVVADAMALPFRPTLFSTATSVNVLEKVPHPRQHLANINHVLKDDNAMFVFSDPFSWDEAVSHPEVWMGGRTEGPFQGRGIDNIIRLMSEGGGTFHPPFEIVDQGDVNWKIRKTENLWEHITSQFVVGVRQQNRR</sequence>
<dbReference type="Gene3D" id="2.20.25.10">
    <property type="match status" value="1"/>
</dbReference>
<feature type="domain" description="Methyltransferase type 11" evidence="1">
    <location>
        <begin position="113"/>
        <end position="228"/>
    </location>
</feature>
<dbReference type="PANTHER" id="PTHR45445">
    <property type="match status" value="1"/>
</dbReference>
<keyword evidence="2" id="KW-0808">Transferase</keyword>
<keyword evidence="2" id="KW-0489">Methyltransferase</keyword>
<dbReference type="SUPFAM" id="SSF53335">
    <property type="entry name" value="S-adenosyl-L-methionine-dependent methyltransferases"/>
    <property type="match status" value="1"/>
</dbReference>
<dbReference type="Proteomes" id="UP000507962">
    <property type="component" value="Unassembled WGS sequence"/>
</dbReference>
<dbReference type="InterPro" id="IPR005651">
    <property type="entry name" value="Trm112-like"/>
</dbReference>
<dbReference type="Pfam" id="PF08241">
    <property type="entry name" value="Methyltransf_11"/>
    <property type="match status" value="1"/>
</dbReference>
<dbReference type="InterPro" id="IPR029063">
    <property type="entry name" value="SAM-dependent_MTases_sf"/>
</dbReference>
<reference evidence="2 3" key="1">
    <citation type="submission" date="2019-03" db="EMBL/GenBank/DDBJ databases">
        <authorList>
            <person name="Nijsse B."/>
        </authorList>
    </citation>
    <scope>NUCLEOTIDE SEQUENCE [LARGE SCALE GENOMIC DNA]</scope>
    <source>
        <strain evidence="2">Desulfoluna butyratoxydans MSL71</strain>
    </source>
</reference>
<dbReference type="InterPro" id="IPR013216">
    <property type="entry name" value="Methyltransf_11"/>
</dbReference>
<evidence type="ECO:0000313" key="3">
    <source>
        <dbReference type="Proteomes" id="UP000507962"/>
    </source>
</evidence>
<evidence type="ECO:0000259" key="1">
    <source>
        <dbReference type="Pfam" id="PF08241"/>
    </source>
</evidence>
<evidence type="ECO:0000313" key="2">
    <source>
        <dbReference type="EMBL" id="VFQ44599.1"/>
    </source>
</evidence>
<dbReference type="EMBL" id="CAADHO010000003">
    <property type="protein sequence ID" value="VFQ44599.1"/>
    <property type="molecule type" value="Genomic_DNA"/>
</dbReference>
<dbReference type="SUPFAM" id="SSF158997">
    <property type="entry name" value="Trm112p-like"/>
    <property type="match status" value="1"/>
</dbReference>
<name>A0A4U8YN40_9BACT</name>
<dbReference type="CDD" id="cd02440">
    <property type="entry name" value="AdoMet_MTases"/>
    <property type="match status" value="1"/>
</dbReference>
<dbReference type="Pfam" id="PF03966">
    <property type="entry name" value="Trm112p"/>
    <property type="match status" value="1"/>
</dbReference>
<dbReference type="Gene3D" id="3.40.50.150">
    <property type="entry name" value="Vaccinia Virus protein VP39"/>
    <property type="match status" value="1"/>
</dbReference>
<dbReference type="PANTHER" id="PTHR45445:SF2">
    <property type="entry name" value="METHYLTRANSFERASE TYPE 11 DOMAIN-CONTAINING PROTEIN"/>
    <property type="match status" value="1"/>
</dbReference>
<dbReference type="GO" id="GO:0032259">
    <property type="term" value="P:methylation"/>
    <property type="evidence" value="ECO:0007669"/>
    <property type="project" value="UniProtKB-KW"/>
</dbReference>
<organism evidence="2 3">
    <name type="scientific">Desulfoluna butyratoxydans</name>
    <dbReference type="NCBI Taxonomy" id="231438"/>
    <lineage>
        <taxon>Bacteria</taxon>
        <taxon>Pseudomonadati</taxon>
        <taxon>Thermodesulfobacteriota</taxon>
        <taxon>Desulfobacteria</taxon>
        <taxon>Desulfobacterales</taxon>
        <taxon>Desulfolunaceae</taxon>
        <taxon>Desulfoluna</taxon>
    </lineage>
</organism>
<proteinExistence type="predicted"/>
<gene>
    <name evidence="2" type="ORF">MSL71_22480</name>
</gene>
<keyword evidence="3" id="KW-1185">Reference proteome</keyword>